<feature type="domain" description="E3 ubiquitin-protein ligase APD1-4 N-terminal" evidence="1">
    <location>
        <begin position="125"/>
        <end position="178"/>
    </location>
</feature>
<comment type="caution">
    <text evidence="3">The sequence shown here is derived from an EMBL/GenBank/DDBJ whole genome shotgun (WGS) entry which is preliminary data.</text>
</comment>
<dbReference type="InterPro" id="IPR032010">
    <property type="entry name" value="APD1-4_M"/>
</dbReference>
<feature type="domain" description="E3 ubiquitin-protein ligase APD1-4 middle" evidence="2">
    <location>
        <begin position="227"/>
        <end position="334"/>
    </location>
</feature>
<accession>A0A8J1UL23</accession>
<evidence type="ECO:0000259" key="1">
    <source>
        <dbReference type="Pfam" id="PF16040"/>
    </source>
</evidence>
<evidence type="ECO:0000313" key="3">
    <source>
        <dbReference type="EMBL" id="CAH1793078.1"/>
    </source>
</evidence>
<gene>
    <name evidence="3" type="ORF">OFUS_LOCUS17975</name>
</gene>
<dbReference type="Proteomes" id="UP000749559">
    <property type="component" value="Unassembled WGS sequence"/>
</dbReference>
<evidence type="ECO:0000313" key="4">
    <source>
        <dbReference type="Proteomes" id="UP000749559"/>
    </source>
</evidence>
<keyword evidence="4" id="KW-1185">Reference proteome</keyword>
<name>A0A8J1UL23_OWEFU</name>
<reference evidence="3" key="1">
    <citation type="submission" date="2022-03" db="EMBL/GenBank/DDBJ databases">
        <authorList>
            <person name="Martin C."/>
        </authorList>
    </citation>
    <scope>NUCLEOTIDE SEQUENCE</scope>
</reference>
<protein>
    <submittedName>
        <fullName evidence="3">Uncharacterized protein</fullName>
    </submittedName>
</protein>
<dbReference type="InterPro" id="IPR032008">
    <property type="entry name" value="APD1-4_N"/>
</dbReference>
<evidence type="ECO:0000259" key="2">
    <source>
        <dbReference type="Pfam" id="PF16041"/>
    </source>
</evidence>
<dbReference type="EMBL" id="CAIIXF020000008">
    <property type="protein sequence ID" value="CAH1793078.1"/>
    <property type="molecule type" value="Genomic_DNA"/>
</dbReference>
<dbReference type="PANTHER" id="PTHR39077:SF1">
    <property type="entry name" value="E3 UBIQUITIN-PROTEIN LIGASE APD1-4 MIDDLE DOMAIN-CONTAINING PROTEIN"/>
    <property type="match status" value="1"/>
</dbReference>
<dbReference type="OrthoDB" id="6106399at2759"/>
<sequence length="367" mass="41584">MHGNPAFRGGFSGNATCGGDSSKKCGGRGSCSGNKRDGARCWGRVCPILKFIVCLNPTMSKMHKVLVLWVWIVLLALLIGLPIRYSAYGPEMISSSPGDMRHIQNRFNSFMCTGLEITNKESETVDVYTTPDAPSIDKNETLEQTVQTASTIYDRRFEYWGYHLIAGSEVTITTTVNAHVEFYMAKGISRRIMWQNRFRHCMDNCNQLQKRADYTAMYLNGTYQENFQISTTDDYFFIYARSRLSEQRGINFADINMTIFLRRTRYNLSTTKKECVLSTTDQSSCTIDFPYRANLNILLSYKVPSSAKKIDVVTTCIPRVWVYLVFFIGLPIAIGLILSALILLLCKDRPKTTESGSITPYEKTTEI</sequence>
<dbReference type="Pfam" id="PF16041">
    <property type="entry name" value="APD1-4_M"/>
    <property type="match status" value="1"/>
</dbReference>
<dbReference type="Pfam" id="PF16040">
    <property type="entry name" value="APD1-4_N"/>
    <property type="match status" value="1"/>
</dbReference>
<dbReference type="PANTHER" id="PTHR39077">
    <property type="entry name" value="DUF4793 DOMAIN-CONTAINING PROTEIN"/>
    <property type="match status" value="1"/>
</dbReference>
<dbReference type="AlphaFoldDB" id="A0A8J1UL23"/>
<organism evidence="3 4">
    <name type="scientific">Owenia fusiformis</name>
    <name type="common">Polychaete worm</name>
    <dbReference type="NCBI Taxonomy" id="6347"/>
    <lineage>
        <taxon>Eukaryota</taxon>
        <taxon>Metazoa</taxon>
        <taxon>Spiralia</taxon>
        <taxon>Lophotrochozoa</taxon>
        <taxon>Annelida</taxon>
        <taxon>Polychaeta</taxon>
        <taxon>Sedentaria</taxon>
        <taxon>Canalipalpata</taxon>
        <taxon>Sabellida</taxon>
        <taxon>Oweniida</taxon>
        <taxon>Oweniidae</taxon>
        <taxon>Owenia</taxon>
    </lineage>
</organism>
<proteinExistence type="predicted"/>